<proteinExistence type="predicted"/>
<dbReference type="RefSeq" id="WP_209363544.1">
    <property type="nucleotide sequence ID" value="NZ_JAGISH010000017.1"/>
</dbReference>
<keyword evidence="1" id="KW-0732">Signal</keyword>
<accession>A0A940S387</accession>
<evidence type="ECO:0000313" key="2">
    <source>
        <dbReference type="EMBL" id="MBP0484836.1"/>
    </source>
</evidence>
<dbReference type="AlphaFoldDB" id="A0A940S387"/>
<reference evidence="2" key="1">
    <citation type="submission" date="2021-03" db="EMBL/GenBank/DDBJ databases">
        <title>Sagittula salina sp. nov. strain M10.9X isolated from the marine waste.</title>
        <authorList>
            <person name="Satari L."/>
            <person name="Molina-Menor E."/>
            <person name="Vidal-Verdu A."/>
            <person name="Pascual J."/>
            <person name="Pereto J."/>
            <person name="Porcar M."/>
        </authorList>
    </citation>
    <scope>NUCLEOTIDE SEQUENCE</scope>
    <source>
        <strain evidence="2">M10.9X</strain>
    </source>
</reference>
<feature type="signal peptide" evidence="1">
    <location>
        <begin position="1"/>
        <end position="24"/>
    </location>
</feature>
<evidence type="ECO:0000256" key="1">
    <source>
        <dbReference type="SAM" id="SignalP"/>
    </source>
</evidence>
<feature type="chain" id="PRO_5037298093" evidence="1">
    <location>
        <begin position="25"/>
        <end position="50"/>
    </location>
</feature>
<dbReference type="EMBL" id="JAGISH010000017">
    <property type="protein sequence ID" value="MBP0484836.1"/>
    <property type="molecule type" value="Genomic_DNA"/>
</dbReference>
<dbReference type="Proteomes" id="UP000675940">
    <property type="component" value="Unassembled WGS sequence"/>
</dbReference>
<sequence>MAPRVLSFVPALIAGVLLALPAAAQEDAADTLNIELNSLKPQNGNCRMTF</sequence>
<name>A0A940S387_9RHOB</name>
<keyword evidence="3" id="KW-1185">Reference proteome</keyword>
<organism evidence="2 3">
    <name type="scientific">Sagittula salina</name>
    <dbReference type="NCBI Taxonomy" id="2820268"/>
    <lineage>
        <taxon>Bacteria</taxon>
        <taxon>Pseudomonadati</taxon>
        <taxon>Pseudomonadota</taxon>
        <taxon>Alphaproteobacteria</taxon>
        <taxon>Rhodobacterales</taxon>
        <taxon>Roseobacteraceae</taxon>
        <taxon>Sagittula</taxon>
    </lineage>
</organism>
<comment type="caution">
    <text evidence="2">The sequence shown here is derived from an EMBL/GenBank/DDBJ whole genome shotgun (WGS) entry which is preliminary data.</text>
</comment>
<gene>
    <name evidence="2" type="ORF">J5474_20385</name>
</gene>
<evidence type="ECO:0000313" key="3">
    <source>
        <dbReference type="Proteomes" id="UP000675940"/>
    </source>
</evidence>
<protein>
    <submittedName>
        <fullName evidence="2">Uncharacterized protein</fullName>
    </submittedName>
</protein>